<comment type="caution">
    <text evidence="1">The sequence shown here is derived from an EMBL/GenBank/DDBJ whole genome shotgun (WGS) entry which is preliminary data.</text>
</comment>
<accession>A0A7C9BLB1</accession>
<protein>
    <recommendedName>
        <fullName evidence="3">Capsule polysaccharide biosynthesis protein</fullName>
    </recommendedName>
</protein>
<dbReference type="EMBL" id="WHLY01000002">
    <property type="protein sequence ID" value="MPR35415.1"/>
    <property type="molecule type" value="Genomic_DNA"/>
</dbReference>
<dbReference type="Proteomes" id="UP000479293">
    <property type="component" value="Unassembled WGS sequence"/>
</dbReference>
<keyword evidence="2" id="KW-1185">Reference proteome</keyword>
<dbReference type="AlphaFoldDB" id="A0A7C9BLB1"/>
<proteinExistence type="predicted"/>
<organism evidence="1 2">
    <name type="scientific">Salmonirosea aquatica</name>
    <dbReference type="NCBI Taxonomy" id="2654236"/>
    <lineage>
        <taxon>Bacteria</taxon>
        <taxon>Pseudomonadati</taxon>
        <taxon>Bacteroidota</taxon>
        <taxon>Cytophagia</taxon>
        <taxon>Cytophagales</taxon>
        <taxon>Spirosomataceae</taxon>
        <taxon>Salmonirosea</taxon>
    </lineage>
</organism>
<evidence type="ECO:0000313" key="1">
    <source>
        <dbReference type="EMBL" id="MPR35415.1"/>
    </source>
</evidence>
<reference evidence="1 2" key="1">
    <citation type="submission" date="2019-10" db="EMBL/GenBank/DDBJ databases">
        <title>Draft Genome Sequence of Cytophagaceae sp. SJW1-29.</title>
        <authorList>
            <person name="Choi A."/>
        </authorList>
    </citation>
    <scope>NUCLEOTIDE SEQUENCE [LARGE SCALE GENOMIC DNA]</scope>
    <source>
        <strain evidence="1 2">SJW1-29</strain>
    </source>
</reference>
<name>A0A7C9BLB1_9BACT</name>
<gene>
    <name evidence="1" type="ORF">GBK04_19175</name>
</gene>
<evidence type="ECO:0008006" key="3">
    <source>
        <dbReference type="Google" id="ProtNLM"/>
    </source>
</evidence>
<evidence type="ECO:0000313" key="2">
    <source>
        <dbReference type="Proteomes" id="UP000479293"/>
    </source>
</evidence>
<sequence length="429" mass="51078">MNSIEYLLKKDNTKKKVLQYVREPVLTGQLFREYGDIIAKKYLKIEKYDRISEIDKNVTYYIDVKKYTFYDLTSADFDIFEEIIDLDDVIRNERIFRYDLSYYDALQLVYGCTKFFLEFFKKNNYDILLTHIVDEYVVDILVRVARYYNVEIISYCANSFDKNYISITERGEYVKVRQPDEDEIDLFYSSLNEKSSKPYVLSKKTVYKNIIRKYFLYKTKYLIHYQLLYKIIGRKSYRYMMTMSDTYPRNLKDIFLASKYMYRSIDLIPEKLETSKTVYIPLHYHPEATTDYWISDPKYLTYYPSLIKTIKFYSERGFQVIVKEHTASYMQRDISLYKAIASIPHVYLINPFITTYEVFEYVDFVVVWTGTTGVEAIMQNKKVILAAGETYYSFGKLAHVGEENLSSSLSDFEKKSLAESILSSFLPIK</sequence>